<dbReference type="AlphaFoldDB" id="A0A518BAY8"/>
<feature type="chain" id="PRO_5022217130" description="DUF1570 domain-containing protein" evidence="1">
    <location>
        <begin position="32"/>
        <end position="391"/>
    </location>
</feature>
<reference evidence="3 4" key="1">
    <citation type="submission" date="2019-02" db="EMBL/GenBank/DDBJ databases">
        <title>Deep-cultivation of Planctomycetes and their phenomic and genomic characterization uncovers novel biology.</title>
        <authorList>
            <person name="Wiegand S."/>
            <person name="Jogler M."/>
            <person name="Boedeker C."/>
            <person name="Pinto D."/>
            <person name="Vollmers J."/>
            <person name="Rivas-Marin E."/>
            <person name="Kohn T."/>
            <person name="Peeters S.H."/>
            <person name="Heuer A."/>
            <person name="Rast P."/>
            <person name="Oberbeckmann S."/>
            <person name="Bunk B."/>
            <person name="Jeske O."/>
            <person name="Meyerdierks A."/>
            <person name="Storesund J.E."/>
            <person name="Kallscheuer N."/>
            <person name="Luecker S."/>
            <person name="Lage O.M."/>
            <person name="Pohl T."/>
            <person name="Merkel B.J."/>
            <person name="Hornburger P."/>
            <person name="Mueller R.-W."/>
            <person name="Bruemmer F."/>
            <person name="Labrenz M."/>
            <person name="Spormann A.M."/>
            <person name="Op den Camp H."/>
            <person name="Overmann J."/>
            <person name="Amann R."/>
            <person name="Jetten M.S.M."/>
            <person name="Mascher T."/>
            <person name="Medema M.H."/>
            <person name="Devos D.P."/>
            <person name="Kaster A.-K."/>
            <person name="Ovreas L."/>
            <person name="Rohde M."/>
            <person name="Galperin M.Y."/>
            <person name="Jogler C."/>
        </authorList>
    </citation>
    <scope>NUCLEOTIDE SEQUENCE [LARGE SCALE GENOMIC DNA]</scope>
    <source>
        <strain evidence="3 4">Pan216</strain>
    </source>
</reference>
<evidence type="ECO:0000259" key="2">
    <source>
        <dbReference type="Pfam" id="PF07607"/>
    </source>
</evidence>
<keyword evidence="1" id="KW-0732">Signal</keyword>
<organism evidence="3 4">
    <name type="scientific">Kolteria novifilia</name>
    <dbReference type="NCBI Taxonomy" id="2527975"/>
    <lineage>
        <taxon>Bacteria</taxon>
        <taxon>Pseudomonadati</taxon>
        <taxon>Planctomycetota</taxon>
        <taxon>Planctomycetia</taxon>
        <taxon>Kolteriales</taxon>
        <taxon>Kolteriaceae</taxon>
        <taxon>Kolteria</taxon>
    </lineage>
</organism>
<protein>
    <recommendedName>
        <fullName evidence="2">DUF1570 domain-containing protein</fullName>
    </recommendedName>
</protein>
<dbReference type="EMBL" id="CP036279">
    <property type="protein sequence ID" value="QDU64146.1"/>
    <property type="molecule type" value="Genomic_DNA"/>
</dbReference>
<keyword evidence="4" id="KW-1185">Reference proteome</keyword>
<dbReference type="KEGG" id="knv:Pan216_50350"/>
<evidence type="ECO:0000313" key="3">
    <source>
        <dbReference type="EMBL" id="QDU64146.1"/>
    </source>
</evidence>
<accession>A0A518BAY8</accession>
<proteinExistence type="predicted"/>
<feature type="domain" description="DUF1570" evidence="2">
    <location>
        <begin position="230"/>
        <end position="354"/>
    </location>
</feature>
<gene>
    <name evidence="3" type="ORF">Pan216_50350</name>
</gene>
<evidence type="ECO:0000313" key="4">
    <source>
        <dbReference type="Proteomes" id="UP000317093"/>
    </source>
</evidence>
<dbReference type="InterPro" id="IPR011464">
    <property type="entry name" value="DUF1570"/>
</dbReference>
<evidence type="ECO:0000256" key="1">
    <source>
        <dbReference type="SAM" id="SignalP"/>
    </source>
</evidence>
<name>A0A518BAY8_9BACT</name>
<dbReference type="Proteomes" id="UP000317093">
    <property type="component" value="Chromosome"/>
</dbReference>
<dbReference type="Pfam" id="PF07607">
    <property type="entry name" value="DUF1570"/>
    <property type="match status" value="1"/>
</dbReference>
<feature type="signal peptide" evidence="1">
    <location>
        <begin position="1"/>
        <end position="31"/>
    </location>
</feature>
<sequence length="391" mass="44527" precursor="true">MQGPCRSRDCLKSRLWLCLAFALVALPAAHADVITTLADNKKESIEGTVLFEDTRGHLVFEGRDGQYHFLDRKEIVDHQRSRSKVRPYTSRQLQAALAKQLGPNFKFLKTKNYLVCHSCSHEFAREAANLFELAYAAFHNHFRRHGGFRLTRPSGPLVAVVCGSRSEYVKLLYEDKGLPPSSSVGVYRPGPNRMYMYDSRGSNVAAGLRSVRKDSSRSDQVRPALLDRDVETIIHEAVHQVAFNTGLHKRSVVGNPVWLVEGLAMYFETAAHKAGGGTRGTSDINPTQLEQFSRMYPDRVIPLAELVVDDERFRKGDKVSDSYTQAWAFTYFLIKSKPRASANYMKILYDRDPFVAYTPEERLADFREAFGKPPEKLELEFRRFISRVVRR</sequence>